<proteinExistence type="predicted"/>
<organism evidence="2 3">
    <name type="scientific">Panicum virgatum</name>
    <name type="common">Blackwell switchgrass</name>
    <dbReference type="NCBI Taxonomy" id="38727"/>
    <lineage>
        <taxon>Eukaryota</taxon>
        <taxon>Viridiplantae</taxon>
        <taxon>Streptophyta</taxon>
        <taxon>Embryophyta</taxon>
        <taxon>Tracheophyta</taxon>
        <taxon>Spermatophyta</taxon>
        <taxon>Magnoliopsida</taxon>
        <taxon>Liliopsida</taxon>
        <taxon>Poales</taxon>
        <taxon>Poaceae</taxon>
        <taxon>PACMAD clade</taxon>
        <taxon>Panicoideae</taxon>
        <taxon>Panicodae</taxon>
        <taxon>Paniceae</taxon>
        <taxon>Panicinae</taxon>
        <taxon>Panicum</taxon>
        <taxon>Panicum sect. Hiantes</taxon>
    </lineage>
</organism>
<reference evidence="2" key="1">
    <citation type="submission" date="2020-05" db="EMBL/GenBank/DDBJ databases">
        <title>WGS assembly of Panicum virgatum.</title>
        <authorList>
            <person name="Lovell J.T."/>
            <person name="Jenkins J."/>
            <person name="Shu S."/>
            <person name="Juenger T.E."/>
            <person name="Schmutz J."/>
        </authorList>
    </citation>
    <scope>NUCLEOTIDE SEQUENCE</scope>
    <source>
        <strain evidence="2">AP13</strain>
    </source>
</reference>
<evidence type="ECO:0000313" key="2">
    <source>
        <dbReference type="EMBL" id="KAG2565009.1"/>
    </source>
</evidence>
<feature type="region of interest" description="Disordered" evidence="1">
    <location>
        <begin position="64"/>
        <end position="149"/>
    </location>
</feature>
<comment type="caution">
    <text evidence="2">The sequence shown here is derived from an EMBL/GenBank/DDBJ whole genome shotgun (WGS) entry which is preliminary data.</text>
</comment>
<feature type="compositionally biased region" description="Basic and acidic residues" evidence="1">
    <location>
        <begin position="119"/>
        <end position="137"/>
    </location>
</feature>
<dbReference type="Proteomes" id="UP000823388">
    <property type="component" value="Chromosome 7N"/>
</dbReference>
<protein>
    <submittedName>
        <fullName evidence="2">Uncharacterized protein</fullName>
    </submittedName>
</protein>
<evidence type="ECO:0000256" key="1">
    <source>
        <dbReference type="SAM" id="MobiDB-lite"/>
    </source>
</evidence>
<gene>
    <name evidence="2" type="ORF">PVAP13_7NG005857</name>
</gene>
<feature type="compositionally biased region" description="Pro residues" evidence="1">
    <location>
        <begin position="71"/>
        <end position="83"/>
    </location>
</feature>
<feature type="region of interest" description="Disordered" evidence="1">
    <location>
        <begin position="27"/>
        <end position="46"/>
    </location>
</feature>
<accession>A0A8T0PX43</accession>
<evidence type="ECO:0000313" key="3">
    <source>
        <dbReference type="Proteomes" id="UP000823388"/>
    </source>
</evidence>
<sequence length="315" mass="33521">MPSLPPTTSRPPTIPFLFSLCRPPDLPASPLLGGGRRPPVCPSSLPSSAAGTLLLPLLLLSFPSAHSRSHPSPPATAPVPASPSPTAAPLSPRGLPCSLPQPDTGPPSGSLCRGRMASSRREEQGPWEEGGCRELRRTSPACGDDPPRPGAMEVAAARICDDELRPRILRQVARVPAAEDGVRGGGWARVPVAAGGVRPLGLRRVYLVAAVVDSDIPDPAAGRRRPPPWRLPCPLLGSLCRRWVPAPSSTGLLAAAYGAWARLWEEQGLPREADGSRRRQRQWLSRSPFSPFSRCRALSRGRPLPPPAREVDLGL</sequence>
<dbReference type="AlphaFoldDB" id="A0A8T0PX43"/>
<keyword evidence="3" id="KW-1185">Reference proteome</keyword>
<name>A0A8T0PX43_PANVG</name>
<dbReference type="EMBL" id="CM029050">
    <property type="protein sequence ID" value="KAG2565009.1"/>
    <property type="molecule type" value="Genomic_DNA"/>
</dbReference>